<keyword evidence="2" id="KW-1185">Reference proteome</keyword>
<evidence type="ECO:0000313" key="2">
    <source>
        <dbReference type="Proteomes" id="UP000805649"/>
    </source>
</evidence>
<protein>
    <submittedName>
        <fullName evidence="1">Uncharacterized protein</fullName>
    </submittedName>
</protein>
<accession>A0ACC3ZHQ7</accession>
<comment type="caution">
    <text evidence="1">The sequence shown here is derived from an EMBL/GenBank/DDBJ whole genome shotgun (WGS) entry which is preliminary data.</text>
</comment>
<dbReference type="Proteomes" id="UP000805649">
    <property type="component" value="Unassembled WGS sequence"/>
</dbReference>
<evidence type="ECO:0000313" key="1">
    <source>
        <dbReference type="EMBL" id="KAL0943636.1"/>
    </source>
</evidence>
<name>A0ACC3ZHQ7_COLTU</name>
<organism evidence="1 2">
    <name type="scientific">Colletotrichum truncatum</name>
    <name type="common">Anthracnose fungus</name>
    <name type="synonym">Colletotrichum capsici</name>
    <dbReference type="NCBI Taxonomy" id="5467"/>
    <lineage>
        <taxon>Eukaryota</taxon>
        <taxon>Fungi</taxon>
        <taxon>Dikarya</taxon>
        <taxon>Ascomycota</taxon>
        <taxon>Pezizomycotina</taxon>
        <taxon>Sordariomycetes</taxon>
        <taxon>Hypocreomycetidae</taxon>
        <taxon>Glomerellales</taxon>
        <taxon>Glomerellaceae</taxon>
        <taxon>Colletotrichum</taxon>
        <taxon>Colletotrichum truncatum species complex</taxon>
    </lineage>
</organism>
<dbReference type="EMBL" id="VUJX02000001">
    <property type="protein sequence ID" value="KAL0943636.1"/>
    <property type="molecule type" value="Genomic_DNA"/>
</dbReference>
<reference evidence="1 2" key="1">
    <citation type="journal article" date="2020" name="Phytopathology">
        <title>Genome Sequence Resources of Colletotrichum truncatum, C. plurivorum, C. musicola, and C. sojae: Four Species Pathogenic to Soybean (Glycine max).</title>
        <authorList>
            <person name="Rogerio F."/>
            <person name="Boufleur T.R."/>
            <person name="Ciampi-Guillardi M."/>
            <person name="Sukno S.A."/>
            <person name="Thon M.R."/>
            <person name="Massola Junior N.S."/>
            <person name="Baroncelli R."/>
        </authorList>
    </citation>
    <scope>NUCLEOTIDE SEQUENCE [LARGE SCALE GENOMIC DNA]</scope>
    <source>
        <strain evidence="1 2">CMES1059</strain>
    </source>
</reference>
<gene>
    <name evidence="1" type="ORF">CTRU02_201523</name>
</gene>
<sequence>MPALKTNSKKLSTLNGLESVGAFWNQWSGVNFHEWHVGEKGSRQADLWPALSGTAYADFKSEPAYVHSLGGQRALYSTIP</sequence>
<proteinExistence type="predicted"/>